<evidence type="ECO:0000313" key="4">
    <source>
        <dbReference type="EMBL" id="SET16809.1"/>
    </source>
</evidence>
<dbReference type="STRING" id="392421.SAMN04488694_104106"/>
<gene>
    <name evidence="4" type="ORF">SAMN04488694_104106</name>
    <name evidence="3" type="ORF">SAMN05192552_1004196</name>
</gene>
<evidence type="ECO:0000313" key="6">
    <source>
        <dbReference type="Proteomes" id="UP000324021"/>
    </source>
</evidence>
<protein>
    <submittedName>
        <fullName evidence="3">Nucleotide-binding universal stress protein, UspA family</fullName>
    </submittedName>
</protein>
<evidence type="ECO:0000313" key="5">
    <source>
        <dbReference type="Proteomes" id="UP000199320"/>
    </source>
</evidence>
<dbReference type="AlphaFoldDB" id="A0A1G6M5Z2"/>
<feature type="domain" description="UspA" evidence="2">
    <location>
        <begin position="3"/>
        <end position="149"/>
    </location>
</feature>
<dbReference type="Proteomes" id="UP000324021">
    <property type="component" value="Unassembled WGS sequence"/>
</dbReference>
<evidence type="ECO:0000256" key="1">
    <source>
        <dbReference type="ARBA" id="ARBA00008791"/>
    </source>
</evidence>
<evidence type="ECO:0000259" key="2">
    <source>
        <dbReference type="Pfam" id="PF00582"/>
    </source>
</evidence>
<dbReference type="InterPro" id="IPR006016">
    <property type="entry name" value="UspA"/>
</dbReference>
<accession>A0A1G6M5Z2</accession>
<dbReference type="EMBL" id="FOIC01000004">
    <property type="protein sequence ID" value="SET16809.1"/>
    <property type="molecule type" value="Genomic_DNA"/>
</dbReference>
<dbReference type="SUPFAM" id="SSF52402">
    <property type="entry name" value="Adenine nucleotide alpha hydrolases-like"/>
    <property type="match status" value="1"/>
</dbReference>
<dbReference type="PANTHER" id="PTHR46268">
    <property type="entry name" value="STRESS RESPONSE PROTEIN NHAX"/>
    <property type="match status" value="1"/>
</dbReference>
<keyword evidence="5" id="KW-1185">Reference proteome</keyword>
<proteinExistence type="inferred from homology"/>
<dbReference type="PRINTS" id="PR01438">
    <property type="entry name" value="UNVRSLSTRESS"/>
</dbReference>
<reference evidence="5 6" key="2">
    <citation type="submission" date="2016-10" db="EMBL/GenBank/DDBJ databases">
        <authorList>
            <person name="Varghese N."/>
            <person name="Submissions S."/>
        </authorList>
    </citation>
    <scope>NUCLEOTIDE SEQUENCE [LARGE SCALE GENOMIC DNA]</scope>
    <source>
        <strain evidence="3 6">CDM_1</strain>
        <strain evidence="5">CDM_6</strain>
    </source>
</reference>
<dbReference type="InterPro" id="IPR006015">
    <property type="entry name" value="Universal_stress_UspA"/>
</dbReference>
<sequence length="154" mass="16901">MMPHTLLVPFDGSPLSKRALEYAVDEYDDVSLDVLHVIDPTDPGYSSVIDIDVRTEPLHGSDAWYDRAHEVEAQLFDEARELIGEIDGEVTTESAVGDPAREIVDYAEAHDIDEIVIGSHGRSETSRTLLGSVAELVVRRSPVSVSVVRGSETR</sequence>
<dbReference type="Pfam" id="PF00582">
    <property type="entry name" value="Usp"/>
    <property type="match status" value="1"/>
</dbReference>
<name>A0A1G6M5Z2_9EURY</name>
<dbReference type="CDD" id="cd00293">
    <property type="entry name" value="USP-like"/>
    <property type="match status" value="1"/>
</dbReference>
<dbReference type="Gene3D" id="3.40.50.620">
    <property type="entry name" value="HUPs"/>
    <property type="match status" value="1"/>
</dbReference>
<evidence type="ECO:0000313" key="3">
    <source>
        <dbReference type="EMBL" id="SDC50909.1"/>
    </source>
</evidence>
<reference evidence="4" key="1">
    <citation type="submission" date="2016-10" db="EMBL/GenBank/DDBJ databases">
        <authorList>
            <person name="de Groot N.N."/>
        </authorList>
    </citation>
    <scope>NUCLEOTIDE SEQUENCE [LARGE SCALE GENOMIC DNA]</scope>
    <source>
        <strain evidence="4">CDM_6</strain>
    </source>
</reference>
<dbReference type="Proteomes" id="UP000199320">
    <property type="component" value="Unassembled WGS sequence"/>
</dbReference>
<dbReference type="PANTHER" id="PTHR46268:SF24">
    <property type="entry name" value="UNIVERSAL STRESS PROTEIN"/>
    <property type="match status" value="1"/>
</dbReference>
<dbReference type="EMBL" id="FMZP01000004">
    <property type="protein sequence ID" value="SDC50909.1"/>
    <property type="molecule type" value="Genomic_DNA"/>
</dbReference>
<organism evidence="3 6">
    <name type="scientific">Natrinema hispanicum</name>
    <dbReference type="NCBI Taxonomy" id="392421"/>
    <lineage>
        <taxon>Archaea</taxon>
        <taxon>Methanobacteriati</taxon>
        <taxon>Methanobacteriota</taxon>
        <taxon>Stenosarchaea group</taxon>
        <taxon>Halobacteria</taxon>
        <taxon>Halobacteriales</taxon>
        <taxon>Natrialbaceae</taxon>
        <taxon>Natrinema</taxon>
    </lineage>
</organism>
<dbReference type="InterPro" id="IPR014729">
    <property type="entry name" value="Rossmann-like_a/b/a_fold"/>
</dbReference>
<comment type="similarity">
    <text evidence="1">Belongs to the universal stress protein A family.</text>
</comment>